<dbReference type="AlphaFoldDB" id="A0A519BLL4"/>
<feature type="region of interest" description="Disordered" evidence="9">
    <location>
        <begin position="223"/>
        <end position="249"/>
    </location>
</feature>
<keyword evidence="2 8" id="KW-0813">Transport</keyword>
<evidence type="ECO:0000256" key="5">
    <source>
        <dbReference type="ARBA" id="ARBA00022927"/>
    </source>
</evidence>
<keyword evidence="3" id="KW-1003">Cell membrane</keyword>
<dbReference type="PANTHER" id="PTHR30625">
    <property type="entry name" value="PROTEIN TOLQ"/>
    <property type="match status" value="1"/>
</dbReference>
<evidence type="ECO:0000256" key="2">
    <source>
        <dbReference type="ARBA" id="ARBA00022448"/>
    </source>
</evidence>
<dbReference type="GO" id="GO:0005886">
    <property type="term" value="C:plasma membrane"/>
    <property type="evidence" value="ECO:0007669"/>
    <property type="project" value="UniProtKB-SubCell"/>
</dbReference>
<evidence type="ECO:0000256" key="7">
    <source>
        <dbReference type="ARBA" id="ARBA00023136"/>
    </source>
</evidence>
<evidence type="ECO:0000313" key="12">
    <source>
        <dbReference type="EMBL" id="RZD18155.1"/>
    </source>
</evidence>
<feature type="transmembrane region" description="Helical" evidence="10">
    <location>
        <begin position="6"/>
        <end position="32"/>
    </location>
</feature>
<keyword evidence="4 10" id="KW-0812">Transmembrane</keyword>
<sequence length="249" mass="27322">MNLNYIVHIASVSGGVLYLIMIVLLVALAVIIERTWYLNKIINKGYEITSKVSELKTIDNKILTELVSSSDNIPQSKVLNIALKFPEVRSHDHLDRLLEEEILWQSPSIDKRLWILDSIVTLAPLLGLLGTIIGMFTAFSVLGAPGSAPLKVTGGVAEALVTTGAGLFVAIIGLVFYNGLNNWARLIIHQMETIKIMLVNRLERPCSKGDKELTDIGLSRSKTAEKERNANPLIKNPFPVKGEGEVVNG</sequence>
<evidence type="ECO:0000259" key="11">
    <source>
        <dbReference type="Pfam" id="PF01618"/>
    </source>
</evidence>
<evidence type="ECO:0000256" key="9">
    <source>
        <dbReference type="SAM" id="MobiDB-lite"/>
    </source>
</evidence>
<gene>
    <name evidence="12" type="ORF">EVG15_07435</name>
</gene>
<dbReference type="Proteomes" id="UP000319296">
    <property type="component" value="Unassembled WGS sequence"/>
</dbReference>
<evidence type="ECO:0000256" key="1">
    <source>
        <dbReference type="ARBA" id="ARBA00004651"/>
    </source>
</evidence>
<feature type="transmembrane region" description="Helical" evidence="10">
    <location>
        <begin position="159"/>
        <end position="180"/>
    </location>
</feature>
<evidence type="ECO:0000256" key="8">
    <source>
        <dbReference type="RuleBase" id="RU004057"/>
    </source>
</evidence>
<name>A0A519BLL4_9DELT</name>
<evidence type="ECO:0000256" key="10">
    <source>
        <dbReference type="SAM" id="Phobius"/>
    </source>
</evidence>
<comment type="similarity">
    <text evidence="8">Belongs to the exbB/tolQ family.</text>
</comment>
<proteinExistence type="inferred from homology"/>
<evidence type="ECO:0000256" key="4">
    <source>
        <dbReference type="ARBA" id="ARBA00022692"/>
    </source>
</evidence>
<dbReference type="Pfam" id="PF01618">
    <property type="entry name" value="MotA_ExbB"/>
    <property type="match status" value="1"/>
</dbReference>
<dbReference type="InterPro" id="IPR050790">
    <property type="entry name" value="ExbB/TolQ_transport"/>
</dbReference>
<evidence type="ECO:0000313" key="13">
    <source>
        <dbReference type="Proteomes" id="UP000319296"/>
    </source>
</evidence>
<keyword evidence="5 8" id="KW-0653">Protein transport</keyword>
<accession>A0A519BLL4</accession>
<keyword evidence="6 10" id="KW-1133">Transmembrane helix</keyword>
<feature type="transmembrane region" description="Helical" evidence="10">
    <location>
        <begin position="113"/>
        <end position="139"/>
    </location>
</feature>
<dbReference type="InterPro" id="IPR002898">
    <property type="entry name" value="MotA_ExbB_proton_chnl"/>
</dbReference>
<protein>
    <submittedName>
        <fullName evidence="12">MotA/TolQ/ExbB proton channel family protein</fullName>
    </submittedName>
</protein>
<comment type="caution">
    <text evidence="12">The sequence shown here is derived from an EMBL/GenBank/DDBJ whole genome shotgun (WGS) entry which is preliminary data.</text>
</comment>
<keyword evidence="7 10" id="KW-0472">Membrane</keyword>
<dbReference type="GO" id="GO:0017038">
    <property type="term" value="P:protein import"/>
    <property type="evidence" value="ECO:0007669"/>
    <property type="project" value="TreeGrafter"/>
</dbReference>
<dbReference type="EMBL" id="SGBB01000013">
    <property type="protein sequence ID" value="RZD18155.1"/>
    <property type="molecule type" value="Genomic_DNA"/>
</dbReference>
<dbReference type="PANTHER" id="PTHR30625:SF15">
    <property type="entry name" value="BIOPOLYMER TRANSPORT PROTEIN EXBB"/>
    <property type="match status" value="1"/>
</dbReference>
<reference evidence="12 13" key="1">
    <citation type="journal article" date="2019" name="ISME J.">
        <title>Insights into ecological role of a new deltaproteobacterial order Candidatus Acidulodesulfobacterales by metagenomics and metatranscriptomics.</title>
        <authorList>
            <person name="Tan S."/>
            <person name="Liu J."/>
            <person name="Fang Y."/>
            <person name="Hedlund B.P."/>
            <person name="Lian Z.H."/>
            <person name="Huang L.Y."/>
            <person name="Li J.T."/>
            <person name="Huang L.N."/>
            <person name="Li W.J."/>
            <person name="Jiang H.C."/>
            <person name="Dong H.L."/>
            <person name="Shu W.S."/>
        </authorList>
    </citation>
    <scope>NUCLEOTIDE SEQUENCE [LARGE SCALE GENOMIC DNA]</scope>
    <source>
        <strain evidence="12">AP1</strain>
    </source>
</reference>
<organism evidence="12 13">
    <name type="scientific">Candidatus Acididesulfobacter diazotrophicus</name>
    <dbReference type="NCBI Taxonomy" id="2597226"/>
    <lineage>
        <taxon>Bacteria</taxon>
        <taxon>Deltaproteobacteria</taxon>
        <taxon>Candidatus Acidulodesulfobacterales</taxon>
        <taxon>Candidatus Acididesulfobacter</taxon>
    </lineage>
</organism>
<evidence type="ECO:0000256" key="6">
    <source>
        <dbReference type="ARBA" id="ARBA00022989"/>
    </source>
</evidence>
<comment type="subcellular location">
    <subcellularLocation>
        <location evidence="1">Cell membrane</location>
        <topology evidence="1">Multi-pass membrane protein</topology>
    </subcellularLocation>
    <subcellularLocation>
        <location evidence="8">Membrane</location>
        <topology evidence="8">Multi-pass membrane protein</topology>
    </subcellularLocation>
</comment>
<evidence type="ECO:0000256" key="3">
    <source>
        <dbReference type="ARBA" id="ARBA00022475"/>
    </source>
</evidence>
<feature type="domain" description="MotA/TolQ/ExbB proton channel" evidence="11">
    <location>
        <begin position="87"/>
        <end position="192"/>
    </location>
</feature>